<evidence type="ECO:0000256" key="8">
    <source>
        <dbReference type="RuleBase" id="RU361233"/>
    </source>
</evidence>
<organism evidence="10 11">
    <name type="scientific">Pyrus ussuriensis x Pyrus communis</name>
    <dbReference type="NCBI Taxonomy" id="2448454"/>
    <lineage>
        <taxon>Eukaryota</taxon>
        <taxon>Viridiplantae</taxon>
        <taxon>Streptophyta</taxon>
        <taxon>Embryophyta</taxon>
        <taxon>Tracheophyta</taxon>
        <taxon>Spermatophyta</taxon>
        <taxon>Magnoliopsida</taxon>
        <taxon>eudicotyledons</taxon>
        <taxon>Gunneridae</taxon>
        <taxon>Pentapetalae</taxon>
        <taxon>rosids</taxon>
        <taxon>fabids</taxon>
        <taxon>Rosales</taxon>
        <taxon>Rosaceae</taxon>
        <taxon>Amygdaloideae</taxon>
        <taxon>Maleae</taxon>
        <taxon>Pyrus</taxon>
    </lineage>
</organism>
<feature type="transmembrane region" description="Helical" evidence="8">
    <location>
        <begin position="44"/>
        <end position="66"/>
    </location>
</feature>
<dbReference type="NCBIfam" id="TIGR01569">
    <property type="entry name" value="A_tha_TIGR01569"/>
    <property type="match status" value="1"/>
</dbReference>
<evidence type="ECO:0000259" key="9">
    <source>
        <dbReference type="Pfam" id="PF04535"/>
    </source>
</evidence>
<gene>
    <name evidence="10" type="ORF">D8674_041109</name>
</gene>
<dbReference type="PANTHER" id="PTHR36488:SF8">
    <property type="entry name" value="CASP-LIKE PROTEIN 1U1"/>
    <property type="match status" value="1"/>
</dbReference>
<dbReference type="Pfam" id="PF04535">
    <property type="entry name" value="CASP_dom"/>
    <property type="match status" value="1"/>
</dbReference>
<dbReference type="InterPro" id="IPR006702">
    <property type="entry name" value="CASP_dom"/>
</dbReference>
<keyword evidence="5 8" id="KW-0812">Transmembrane</keyword>
<evidence type="ECO:0000256" key="3">
    <source>
        <dbReference type="ARBA" id="ARBA00011489"/>
    </source>
</evidence>
<dbReference type="GO" id="GO:0005886">
    <property type="term" value="C:plasma membrane"/>
    <property type="evidence" value="ECO:0007669"/>
    <property type="project" value="UniProtKB-SubCell"/>
</dbReference>
<evidence type="ECO:0000313" key="10">
    <source>
        <dbReference type="EMBL" id="KAB2623654.1"/>
    </source>
</evidence>
<dbReference type="AlphaFoldDB" id="A0A5N5HK86"/>
<evidence type="ECO:0000256" key="1">
    <source>
        <dbReference type="ARBA" id="ARBA00004651"/>
    </source>
</evidence>
<feature type="transmembrane region" description="Helical" evidence="8">
    <location>
        <begin position="153"/>
        <end position="173"/>
    </location>
</feature>
<keyword evidence="4 8" id="KW-1003">Cell membrane</keyword>
<comment type="caution">
    <text evidence="10">The sequence shown here is derived from an EMBL/GenBank/DDBJ whole genome shotgun (WGS) entry which is preliminary data.</text>
</comment>
<evidence type="ECO:0000256" key="4">
    <source>
        <dbReference type="ARBA" id="ARBA00022475"/>
    </source>
</evidence>
<feature type="transmembrane region" description="Helical" evidence="8">
    <location>
        <begin position="73"/>
        <end position="93"/>
    </location>
</feature>
<feature type="transmembrane region" description="Helical" evidence="8">
    <location>
        <begin position="99"/>
        <end position="124"/>
    </location>
</feature>
<feature type="domain" description="Casparian strip membrane protein" evidence="9">
    <location>
        <begin position="7"/>
        <end position="163"/>
    </location>
</feature>
<name>A0A5N5HK86_9ROSA</name>
<dbReference type="InterPro" id="IPR044173">
    <property type="entry name" value="CASPL"/>
</dbReference>
<sequence length="185" mass="20381">MAKITKRLCTLVLRLMAVGATLLAAIVMVTSHQRTSIFGISFEVVAYFLYIFFTYVCIYVPVLVAINVLFYLCWYFVIANAIATVYGFLVIFLPSKSQLWRLVVALDVVITILLSSSISAALAIGTLGKNGNSYAGWLPICGQVPKYCDRVKGALISSFVGLIIYVLLLLYAIHSVLDPLLLQKT</sequence>
<dbReference type="OrthoDB" id="1906221at2759"/>
<comment type="caution">
    <text evidence="8">Lacks conserved residue(s) required for the propagation of feature annotation.</text>
</comment>
<comment type="similarity">
    <text evidence="2 8">Belongs to the Casparian strip membrane proteins (CASP) family.</text>
</comment>
<comment type="subcellular location">
    <subcellularLocation>
        <location evidence="1 8">Cell membrane</location>
        <topology evidence="1 8">Multi-pass membrane protein</topology>
    </subcellularLocation>
</comment>
<keyword evidence="11" id="KW-1185">Reference proteome</keyword>
<feature type="transmembrane region" description="Helical" evidence="8">
    <location>
        <begin position="12"/>
        <end position="32"/>
    </location>
</feature>
<dbReference type="PANTHER" id="PTHR36488">
    <property type="entry name" value="CASP-LIKE PROTEIN 1U1"/>
    <property type="match status" value="1"/>
</dbReference>
<reference evidence="10 11" key="1">
    <citation type="submission" date="2019-09" db="EMBL/GenBank/DDBJ databases">
        <authorList>
            <person name="Ou C."/>
        </authorList>
    </citation>
    <scope>NUCLEOTIDE SEQUENCE [LARGE SCALE GENOMIC DNA]</scope>
    <source>
        <strain evidence="10">S2</strain>
        <tissue evidence="10">Leaf</tissue>
    </source>
</reference>
<reference evidence="10 11" key="2">
    <citation type="submission" date="2019-11" db="EMBL/GenBank/DDBJ databases">
        <title>A de novo genome assembly of a pear dwarfing rootstock.</title>
        <authorList>
            <person name="Wang F."/>
            <person name="Wang J."/>
            <person name="Li S."/>
            <person name="Zhang Y."/>
            <person name="Fang M."/>
            <person name="Ma L."/>
            <person name="Zhao Y."/>
            <person name="Jiang S."/>
        </authorList>
    </citation>
    <scope>NUCLEOTIDE SEQUENCE [LARGE SCALE GENOMIC DNA]</scope>
    <source>
        <strain evidence="10">S2</strain>
        <tissue evidence="10">Leaf</tissue>
    </source>
</reference>
<evidence type="ECO:0000256" key="2">
    <source>
        <dbReference type="ARBA" id="ARBA00007651"/>
    </source>
</evidence>
<dbReference type="Proteomes" id="UP000327157">
    <property type="component" value="Unassembled WGS sequence"/>
</dbReference>
<comment type="subunit">
    <text evidence="3 8">Homodimer and heterodimers.</text>
</comment>
<evidence type="ECO:0000256" key="5">
    <source>
        <dbReference type="ARBA" id="ARBA00022692"/>
    </source>
</evidence>
<evidence type="ECO:0000256" key="6">
    <source>
        <dbReference type="ARBA" id="ARBA00022989"/>
    </source>
</evidence>
<proteinExistence type="inferred from homology"/>
<dbReference type="InterPro" id="IPR006459">
    <property type="entry name" value="CASP/CASPL"/>
</dbReference>
<evidence type="ECO:0000313" key="11">
    <source>
        <dbReference type="Proteomes" id="UP000327157"/>
    </source>
</evidence>
<evidence type="ECO:0000256" key="7">
    <source>
        <dbReference type="ARBA" id="ARBA00023136"/>
    </source>
</evidence>
<dbReference type="EMBL" id="SMOL01000207">
    <property type="protein sequence ID" value="KAB2623654.1"/>
    <property type="molecule type" value="Genomic_DNA"/>
</dbReference>
<keyword evidence="6 8" id="KW-1133">Transmembrane helix</keyword>
<protein>
    <recommendedName>
        <fullName evidence="8">CASP-like protein</fullName>
    </recommendedName>
</protein>
<keyword evidence="7 8" id="KW-0472">Membrane</keyword>
<accession>A0A5N5HK86</accession>